<keyword evidence="10" id="KW-1185">Reference proteome</keyword>
<evidence type="ECO:0000313" key="10">
    <source>
        <dbReference type="Proteomes" id="UP000477911"/>
    </source>
</evidence>
<dbReference type="InterPro" id="IPR000172">
    <property type="entry name" value="GMC_OxRdtase_N"/>
</dbReference>
<feature type="binding site" evidence="5">
    <location>
        <position position="505"/>
    </location>
    <ligand>
        <name>FAD</name>
        <dbReference type="ChEBI" id="CHEBI:57692"/>
    </ligand>
</feature>
<protein>
    <submittedName>
        <fullName evidence="9">FAD-dependent oxidoreductase</fullName>
    </submittedName>
</protein>
<evidence type="ECO:0000313" key="9">
    <source>
        <dbReference type="EMBL" id="MXN19945.1"/>
    </source>
</evidence>
<organism evidence="9 10">
    <name type="scientific">Pseudooceanicola albus</name>
    <dbReference type="NCBI Taxonomy" id="2692189"/>
    <lineage>
        <taxon>Bacteria</taxon>
        <taxon>Pseudomonadati</taxon>
        <taxon>Pseudomonadota</taxon>
        <taxon>Alphaproteobacteria</taxon>
        <taxon>Rhodobacterales</taxon>
        <taxon>Paracoccaceae</taxon>
        <taxon>Pseudooceanicola</taxon>
    </lineage>
</organism>
<dbReference type="Proteomes" id="UP000477911">
    <property type="component" value="Unassembled WGS sequence"/>
</dbReference>
<dbReference type="GO" id="GO:0016614">
    <property type="term" value="F:oxidoreductase activity, acting on CH-OH group of donors"/>
    <property type="evidence" value="ECO:0007669"/>
    <property type="project" value="InterPro"/>
</dbReference>
<dbReference type="PROSITE" id="PS00623">
    <property type="entry name" value="GMC_OXRED_1"/>
    <property type="match status" value="1"/>
</dbReference>
<dbReference type="Pfam" id="PF00732">
    <property type="entry name" value="GMC_oxred_N"/>
    <property type="match status" value="1"/>
</dbReference>
<name>A0A6L7G7E5_9RHOB</name>
<dbReference type="Gene3D" id="3.50.50.60">
    <property type="entry name" value="FAD/NAD(P)-binding domain"/>
    <property type="match status" value="1"/>
</dbReference>
<reference evidence="9 10" key="1">
    <citation type="submission" date="2019-12" db="EMBL/GenBank/DDBJ databases">
        <authorList>
            <person name="Li M."/>
        </authorList>
    </citation>
    <scope>NUCLEOTIDE SEQUENCE [LARGE SCALE GENOMIC DNA]</scope>
    <source>
        <strain evidence="9 10">GBMRC 2024</strain>
    </source>
</reference>
<dbReference type="PANTHER" id="PTHR11552">
    <property type="entry name" value="GLUCOSE-METHANOL-CHOLINE GMC OXIDOREDUCTASE"/>
    <property type="match status" value="1"/>
</dbReference>
<dbReference type="PROSITE" id="PS00624">
    <property type="entry name" value="GMC_OXRED_2"/>
    <property type="match status" value="1"/>
</dbReference>
<feature type="binding site" evidence="5">
    <location>
        <position position="224"/>
    </location>
    <ligand>
        <name>FAD</name>
        <dbReference type="ChEBI" id="CHEBI:57692"/>
    </ligand>
</feature>
<dbReference type="InterPro" id="IPR036188">
    <property type="entry name" value="FAD/NAD-bd_sf"/>
</dbReference>
<feature type="domain" description="Glucose-methanol-choline oxidoreductase N-terminal" evidence="8">
    <location>
        <begin position="260"/>
        <end position="274"/>
    </location>
</feature>
<sequence>MSDARYDYIVIGSGAAGSVVAARLAEDPGTRVLVLEEGPDDRSLFIKANGGFFRTHGTERTFLFHTEPEPGCHDRELVVMQGRTLGGGTSVNAMCYSRGQHADYDDWAAMGCTGWSYEEVLPYFRRSESNARLSGRYHGASGPMRVSDGVHRHVLTEAFVRAAQETTLPGRNQLIPFNHDFNGAIQEGAGYYQTMSYRGERSSTARSFLARGGENLVVRPSSRVNRILLEGRRAVGVALHRPDGSEEVVRAAREVILSAGTLMTPKLLMLSGIGPVDQLKRHGIEVRVASENVGRGYQDHSMVPYDMTLKQPVSLYGQDRGFNRIRNGLEWLLFRHGPLASNVVEAGGYFDFDGDGRPEIQLNALAVSSAGWGDPIPEDHRFSLAPLCLTCHSRGEITLRSADPADMPVVRTNFLHETDLTALVNGIELSRQICAAPSLQAYVDSESLPGPAVGADRAAIADYVLDHVKIGLHPTSSCAMGSGADTVVDPELRVRGTEGLRIVDGSVAPIIPRGNTTAPIIMIAEKAADLIRGRSLQGEAPAPRFETA</sequence>
<evidence type="ECO:0000256" key="6">
    <source>
        <dbReference type="RuleBase" id="RU003968"/>
    </source>
</evidence>
<comment type="similarity">
    <text evidence="2 6">Belongs to the GMC oxidoreductase family.</text>
</comment>
<dbReference type="InterPro" id="IPR007867">
    <property type="entry name" value="GMC_OxRtase_C"/>
</dbReference>
<dbReference type="InterPro" id="IPR012132">
    <property type="entry name" value="GMC_OxRdtase"/>
</dbReference>
<dbReference type="PANTHER" id="PTHR11552:SF147">
    <property type="entry name" value="CHOLINE DEHYDROGENASE, MITOCHONDRIAL"/>
    <property type="match status" value="1"/>
</dbReference>
<gene>
    <name evidence="9" type="ORF">GR170_19090</name>
</gene>
<evidence type="ECO:0000256" key="4">
    <source>
        <dbReference type="ARBA" id="ARBA00022827"/>
    </source>
</evidence>
<dbReference type="PIRSF" id="PIRSF000137">
    <property type="entry name" value="Alcohol_oxidase"/>
    <property type="match status" value="1"/>
</dbReference>
<dbReference type="AlphaFoldDB" id="A0A6L7G7E5"/>
<dbReference type="SUPFAM" id="SSF51905">
    <property type="entry name" value="FAD/NAD(P)-binding domain"/>
    <property type="match status" value="1"/>
</dbReference>
<dbReference type="RefSeq" id="WP_160896064.1">
    <property type="nucleotide sequence ID" value="NZ_WUMU01000022.1"/>
</dbReference>
<proteinExistence type="inferred from homology"/>
<dbReference type="Gene3D" id="3.30.560.10">
    <property type="entry name" value="Glucose Oxidase, domain 3"/>
    <property type="match status" value="1"/>
</dbReference>
<comment type="cofactor">
    <cofactor evidence="1 5">
        <name>FAD</name>
        <dbReference type="ChEBI" id="CHEBI:57692"/>
    </cofactor>
</comment>
<comment type="caution">
    <text evidence="9">The sequence shown here is derived from an EMBL/GenBank/DDBJ whole genome shotgun (WGS) entry which is preliminary data.</text>
</comment>
<dbReference type="Pfam" id="PF05199">
    <property type="entry name" value="GMC_oxred_C"/>
    <property type="match status" value="1"/>
</dbReference>
<evidence type="ECO:0000256" key="1">
    <source>
        <dbReference type="ARBA" id="ARBA00001974"/>
    </source>
</evidence>
<dbReference type="GO" id="GO:0050660">
    <property type="term" value="F:flavin adenine dinucleotide binding"/>
    <property type="evidence" value="ECO:0007669"/>
    <property type="project" value="InterPro"/>
</dbReference>
<feature type="domain" description="Glucose-methanol-choline oxidoreductase N-terminal" evidence="7">
    <location>
        <begin position="82"/>
        <end position="105"/>
    </location>
</feature>
<evidence type="ECO:0000259" key="7">
    <source>
        <dbReference type="PROSITE" id="PS00623"/>
    </source>
</evidence>
<accession>A0A6L7G7E5</accession>
<keyword evidence="3 6" id="KW-0285">Flavoprotein</keyword>
<keyword evidence="4 5" id="KW-0274">FAD</keyword>
<evidence type="ECO:0000256" key="5">
    <source>
        <dbReference type="PIRSR" id="PIRSR000137-2"/>
    </source>
</evidence>
<dbReference type="SUPFAM" id="SSF54373">
    <property type="entry name" value="FAD-linked reductases, C-terminal domain"/>
    <property type="match status" value="1"/>
</dbReference>
<dbReference type="EMBL" id="WUMU01000022">
    <property type="protein sequence ID" value="MXN19945.1"/>
    <property type="molecule type" value="Genomic_DNA"/>
</dbReference>
<evidence type="ECO:0000256" key="3">
    <source>
        <dbReference type="ARBA" id="ARBA00022630"/>
    </source>
</evidence>
<evidence type="ECO:0000259" key="8">
    <source>
        <dbReference type="PROSITE" id="PS00624"/>
    </source>
</evidence>
<evidence type="ECO:0000256" key="2">
    <source>
        <dbReference type="ARBA" id="ARBA00010790"/>
    </source>
</evidence>